<evidence type="ECO:0000259" key="6">
    <source>
        <dbReference type="Pfam" id="PF03828"/>
    </source>
</evidence>
<accession>A0ABD0YQA6</accession>
<evidence type="ECO:0000313" key="9">
    <source>
        <dbReference type="Proteomes" id="UP001558652"/>
    </source>
</evidence>
<dbReference type="Pfam" id="PF03828">
    <property type="entry name" value="PAP_assoc"/>
    <property type="match status" value="1"/>
</dbReference>
<dbReference type="AlphaFoldDB" id="A0ABD0YQA6"/>
<evidence type="ECO:0000259" key="7">
    <source>
        <dbReference type="Pfam" id="PF22600"/>
    </source>
</evidence>
<dbReference type="SUPFAM" id="SSF81631">
    <property type="entry name" value="PAP/OAS1 substrate-binding domain"/>
    <property type="match status" value="1"/>
</dbReference>
<gene>
    <name evidence="8" type="ORF">AAG570_010631</name>
</gene>
<dbReference type="GO" id="GO:1990817">
    <property type="term" value="F:poly(A) RNA polymerase activity"/>
    <property type="evidence" value="ECO:0007669"/>
    <property type="project" value="UniProtKB-ARBA"/>
</dbReference>
<protein>
    <recommendedName>
        <fullName evidence="10">PAP-associated domain-containing protein</fullName>
    </recommendedName>
</protein>
<feature type="domain" description="PAP-associated" evidence="6">
    <location>
        <begin position="226"/>
        <end position="261"/>
    </location>
</feature>
<dbReference type="SUPFAM" id="SSF81301">
    <property type="entry name" value="Nucleotidyltransferase"/>
    <property type="match status" value="1"/>
</dbReference>
<feature type="domain" description="Poly(A) RNA polymerase mitochondrial-like central palm" evidence="7">
    <location>
        <begin position="3"/>
        <end position="132"/>
    </location>
</feature>
<evidence type="ECO:0008006" key="10">
    <source>
        <dbReference type="Google" id="ProtNLM"/>
    </source>
</evidence>
<dbReference type="EMBL" id="JBFDAA010000005">
    <property type="protein sequence ID" value="KAL1132679.1"/>
    <property type="molecule type" value="Genomic_DNA"/>
</dbReference>
<dbReference type="CDD" id="cd05402">
    <property type="entry name" value="NT_PAP_TUTase"/>
    <property type="match status" value="1"/>
</dbReference>
<evidence type="ECO:0000256" key="2">
    <source>
        <dbReference type="ARBA" id="ARBA00001946"/>
    </source>
</evidence>
<comment type="cofactor">
    <cofactor evidence="1">
        <name>Mn(2+)</name>
        <dbReference type="ChEBI" id="CHEBI:29035"/>
    </cofactor>
</comment>
<proteinExistence type="predicted"/>
<evidence type="ECO:0000256" key="5">
    <source>
        <dbReference type="ARBA" id="ARBA00022842"/>
    </source>
</evidence>
<keyword evidence="5" id="KW-0460">Magnesium</keyword>
<dbReference type="InterPro" id="IPR054708">
    <property type="entry name" value="MTPAP-like_central"/>
</dbReference>
<evidence type="ECO:0000256" key="1">
    <source>
        <dbReference type="ARBA" id="ARBA00001936"/>
    </source>
</evidence>
<organism evidence="8 9">
    <name type="scientific">Ranatra chinensis</name>
    <dbReference type="NCBI Taxonomy" id="642074"/>
    <lineage>
        <taxon>Eukaryota</taxon>
        <taxon>Metazoa</taxon>
        <taxon>Ecdysozoa</taxon>
        <taxon>Arthropoda</taxon>
        <taxon>Hexapoda</taxon>
        <taxon>Insecta</taxon>
        <taxon>Pterygota</taxon>
        <taxon>Neoptera</taxon>
        <taxon>Paraneoptera</taxon>
        <taxon>Hemiptera</taxon>
        <taxon>Heteroptera</taxon>
        <taxon>Panheteroptera</taxon>
        <taxon>Nepomorpha</taxon>
        <taxon>Nepidae</taxon>
        <taxon>Ranatrinae</taxon>
        <taxon>Ranatra</taxon>
    </lineage>
</organism>
<dbReference type="Proteomes" id="UP001558652">
    <property type="component" value="Unassembled WGS sequence"/>
</dbReference>
<comment type="cofactor">
    <cofactor evidence="2">
        <name>Mg(2+)</name>
        <dbReference type="ChEBI" id="CHEBI:18420"/>
    </cofactor>
</comment>
<dbReference type="Gene3D" id="3.30.460.10">
    <property type="entry name" value="Beta Polymerase, domain 2"/>
    <property type="match status" value="1"/>
</dbReference>
<dbReference type="InterPro" id="IPR043519">
    <property type="entry name" value="NT_sf"/>
</dbReference>
<dbReference type="PANTHER" id="PTHR12271">
    <property type="entry name" value="POLY A POLYMERASE CID PAP -RELATED"/>
    <property type="match status" value="1"/>
</dbReference>
<evidence type="ECO:0000256" key="4">
    <source>
        <dbReference type="ARBA" id="ARBA00022723"/>
    </source>
</evidence>
<evidence type="ECO:0000256" key="3">
    <source>
        <dbReference type="ARBA" id="ARBA00022679"/>
    </source>
</evidence>
<keyword evidence="9" id="KW-1185">Reference proteome</keyword>
<keyword evidence="4" id="KW-0479">Metal-binding</keyword>
<dbReference type="Gene3D" id="1.10.1410.10">
    <property type="match status" value="1"/>
</dbReference>
<sequence length="345" mass="38236">MTAHQLERCLSGLFPNSKALPFGSSVNGFGGAGCDLDIVFVYDDAEVSTESRLVFQSKGCGGGGIRSQTQRQMELLGDLVQVFLPGCSMVKRILQARVPIVKYTQEITGVDCDLSLTNMCAVYMSELLYLYGELDHRVRPLVFAVKQWAQACGLTSNVPGRWITNFSLALLVLFYFQRVKILPSLDALILAARPEDVKFVDDINCTFLRDVSKLCRSADDSTGSKSIAELLCGFFDFYTKFDFATAGVSICTGSSIIKPDYSPIYIVNPLERSLNVSKNVSPEEVERLRVEVRNALWCLEGGGNLPQLLLKGGTTAPPIQHHHHYQRAMKHSRMVTVKDLFTEQS</sequence>
<dbReference type="PANTHER" id="PTHR12271:SF133">
    <property type="entry name" value="POLY(A) RNA POLYMERASE, MITOCHONDRIAL"/>
    <property type="match status" value="1"/>
</dbReference>
<keyword evidence="3" id="KW-0808">Transferase</keyword>
<name>A0ABD0YQA6_9HEMI</name>
<dbReference type="GO" id="GO:0046872">
    <property type="term" value="F:metal ion binding"/>
    <property type="evidence" value="ECO:0007669"/>
    <property type="project" value="UniProtKB-KW"/>
</dbReference>
<evidence type="ECO:0000313" key="8">
    <source>
        <dbReference type="EMBL" id="KAL1132679.1"/>
    </source>
</evidence>
<dbReference type="InterPro" id="IPR002058">
    <property type="entry name" value="PAP_assoc"/>
</dbReference>
<dbReference type="Pfam" id="PF22600">
    <property type="entry name" value="MTPAP-like_central"/>
    <property type="match status" value="1"/>
</dbReference>
<comment type="caution">
    <text evidence="8">The sequence shown here is derived from an EMBL/GenBank/DDBJ whole genome shotgun (WGS) entry which is preliminary data.</text>
</comment>
<reference evidence="8 9" key="1">
    <citation type="submission" date="2024-07" db="EMBL/GenBank/DDBJ databases">
        <title>Chromosome-level genome assembly of the water stick insect Ranatra chinensis (Heteroptera: Nepidae).</title>
        <authorList>
            <person name="Liu X."/>
        </authorList>
    </citation>
    <scope>NUCLEOTIDE SEQUENCE [LARGE SCALE GENOMIC DNA]</scope>
    <source>
        <strain evidence="8">Cailab_2021Rc</strain>
        <tissue evidence="8">Muscle</tissue>
    </source>
</reference>